<dbReference type="Gene3D" id="3.30.450.40">
    <property type="match status" value="1"/>
</dbReference>
<keyword evidence="2" id="KW-1185">Reference proteome</keyword>
<dbReference type="Proteomes" id="UP000463961">
    <property type="component" value="Chromosome"/>
</dbReference>
<name>A0A679HW17_9RHOO</name>
<dbReference type="AlphaFoldDB" id="A0A679HW17"/>
<dbReference type="OrthoDB" id="8525200at2"/>
<dbReference type="InterPro" id="IPR007435">
    <property type="entry name" value="DUF484"/>
</dbReference>
<dbReference type="InterPro" id="IPR029016">
    <property type="entry name" value="GAF-like_dom_sf"/>
</dbReference>
<gene>
    <name evidence="1" type="ORF">ICHIAU1_06660</name>
</gene>
<proteinExistence type="predicted"/>
<evidence type="ECO:0000313" key="2">
    <source>
        <dbReference type="Proteomes" id="UP000463961"/>
    </source>
</evidence>
<dbReference type="SUPFAM" id="SSF55781">
    <property type="entry name" value="GAF domain-like"/>
    <property type="match status" value="1"/>
</dbReference>
<evidence type="ECO:0000313" key="1">
    <source>
        <dbReference type="EMBL" id="BBU68383.1"/>
    </source>
</evidence>
<dbReference type="Pfam" id="PF04340">
    <property type="entry name" value="DUF484"/>
    <property type="match status" value="1"/>
</dbReference>
<reference evidence="2" key="1">
    <citation type="submission" date="2020-01" db="EMBL/GenBank/DDBJ databases">
        <title>Phosphoaccumulans saitamaens gen. nov., sp. nov., a polyphosphate accumulating bacterium isolated from surface river water.</title>
        <authorList>
            <person name="Watanabe K."/>
            <person name="Suda W."/>
        </authorList>
    </citation>
    <scope>NUCLEOTIDE SEQUENCE [LARGE SCALE GENOMIC DNA]</scope>
    <source>
        <strain evidence="2">ICHIAU1</strain>
    </source>
</reference>
<dbReference type="RefSeq" id="WP_162050823.1">
    <property type="nucleotide sequence ID" value="NZ_AP019011.1"/>
</dbReference>
<protein>
    <submittedName>
        <fullName evidence="1">Uncharacterized protein</fullName>
    </submittedName>
</protein>
<dbReference type="PANTHER" id="PTHR38765">
    <property type="entry name" value="DUF484 DOMAIN-CONTAINING PROTEIN"/>
    <property type="match status" value="1"/>
</dbReference>
<accession>A0A679HW17</accession>
<dbReference type="PANTHER" id="PTHR38765:SF1">
    <property type="entry name" value="DUF484 DOMAIN-CONTAINING PROTEIN"/>
    <property type="match status" value="1"/>
</dbReference>
<sequence length="220" mass="23771">MSVTREAVLEFLKSNPEFFVEQAEFFNQVEIAHPYSGRTISLAERQMITLREKNRLLEHRLGELLGVGESNDALGARMHQLTVALVGASRLDQIVATVLKSLAEDFSVPQARLRLWGEGAANLGHDACTPVSAELIKEVAGMHHPVTGSVRTGEVAAWFGSEGDEISSMALVPLRFEGQSLGLLAMASDDAERFVAGMGTAYIERLGDVIAAALARVLRG</sequence>
<organism evidence="1 2">
    <name type="scientific">Fluviibacter phosphoraccumulans</name>
    <dbReference type="NCBI Taxonomy" id="1751046"/>
    <lineage>
        <taxon>Bacteria</taxon>
        <taxon>Pseudomonadati</taxon>
        <taxon>Pseudomonadota</taxon>
        <taxon>Betaproteobacteria</taxon>
        <taxon>Rhodocyclales</taxon>
        <taxon>Fluviibacteraceae</taxon>
        <taxon>Fluviibacter</taxon>
    </lineage>
</organism>
<dbReference type="EMBL" id="AP022345">
    <property type="protein sequence ID" value="BBU68383.1"/>
    <property type="molecule type" value="Genomic_DNA"/>
</dbReference>